<dbReference type="PIRSF" id="PIRSF002161">
    <property type="entry name" value="Ribosomal_L5"/>
    <property type="match status" value="1"/>
</dbReference>
<reference evidence="13" key="1">
    <citation type="submission" date="2016-10" db="EMBL/GenBank/DDBJ databases">
        <authorList>
            <person name="Varghese N."/>
            <person name="Submissions S."/>
        </authorList>
    </citation>
    <scope>NUCLEOTIDE SEQUENCE [LARGE SCALE GENOMIC DNA]</scope>
    <source>
        <strain evidence="13">DSM 26879</strain>
    </source>
</reference>
<dbReference type="AlphaFoldDB" id="A0A1I6FNN1"/>
<dbReference type="GO" id="GO:0000049">
    <property type="term" value="F:tRNA binding"/>
    <property type="evidence" value="ECO:0007669"/>
    <property type="project" value="UniProtKB-UniRule"/>
</dbReference>
<organism evidence="12 13">
    <name type="scientific">Yoonia tamlensis</name>
    <dbReference type="NCBI Taxonomy" id="390270"/>
    <lineage>
        <taxon>Bacteria</taxon>
        <taxon>Pseudomonadati</taxon>
        <taxon>Pseudomonadota</taxon>
        <taxon>Alphaproteobacteria</taxon>
        <taxon>Rhodobacterales</taxon>
        <taxon>Paracoccaceae</taxon>
        <taxon>Yoonia</taxon>
    </lineage>
</organism>
<evidence type="ECO:0000256" key="4">
    <source>
        <dbReference type="ARBA" id="ARBA00022884"/>
    </source>
</evidence>
<keyword evidence="4 8" id="KW-0694">RNA-binding</keyword>
<evidence type="ECO:0000256" key="1">
    <source>
        <dbReference type="ARBA" id="ARBA00008553"/>
    </source>
</evidence>
<dbReference type="PROSITE" id="PS00358">
    <property type="entry name" value="RIBOSOMAL_L5"/>
    <property type="match status" value="1"/>
</dbReference>
<dbReference type="GO" id="GO:0003735">
    <property type="term" value="F:structural constituent of ribosome"/>
    <property type="evidence" value="ECO:0007669"/>
    <property type="project" value="InterPro"/>
</dbReference>
<dbReference type="GO" id="GO:0019843">
    <property type="term" value="F:rRNA binding"/>
    <property type="evidence" value="ECO:0007669"/>
    <property type="project" value="UniProtKB-UniRule"/>
</dbReference>
<keyword evidence="6 8" id="KW-0687">Ribonucleoprotein</keyword>
<evidence type="ECO:0000313" key="13">
    <source>
        <dbReference type="Proteomes" id="UP000199478"/>
    </source>
</evidence>
<protein>
    <recommendedName>
        <fullName evidence="7 8">Large ribosomal subunit protein uL5</fullName>
    </recommendedName>
</protein>
<evidence type="ECO:0000259" key="10">
    <source>
        <dbReference type="Pfam" id="PF00281"/>
    </source>
</evidence>
<dbReference type="PANTHER" id="PTHR11994">
    <property type="entry name" value="60S RIBOSOMAL PROTEIN L11-RELATED"/>
    <property type="match status" value="1"/>
</dbReference>
<dbReference type="EMBL" id="FOYP01000001">
    <property type="protein sequence ID" value="SFR31407.1"/>
    <property type="molecule type" value="Genomic_DNA"/>
</dbReference>
<feature type="domain" description="Large ribosomal subunit protein uL5 N-terminal" evidence="10">
    <location>
        <begin position="31"/>
        <end position="88"/>
    </location>
</feature>
<name>A0A1I6FNN1_9RHOB</name>
<proteinExistence type="inferred from homology"/>
<gene>
    <name evidence="8" type="primary">rplE</name>
    <name evidence="12" type="ORF">SAMN04488005_0024</name>
</gene>
<dbReference type="STRING" id="390270.SAMN04488005_0024"/>
<evidence type="ECO:0000313" key="12">
    <source>
        <dbReference type="EMBL" id="SFR31407.1"/>
    </source>
</evidence>
<evidence type="ECO:0000256" key="3">
    <source>
        <dbReference type="ARBA" id="ARBA00022730"/>
    </source>
</evidence>
<dbReference type="GO" id="GO:0006412">
    <property type="term" value="P:translation"/>
    <property type="evidence" value="ECO:0007669"/>
    <property type="project" value="UniProtKB-UniRule"/>
</dbReference>
<dbReference type="InterPro" id="IPR031309">
    <property type="entry name" value="Ribosomal_uL5_C"/>
</dbReference>
<comment type="similarity">
    <text evidence="1 8 9">Belongs to the universal ribosomal protein uL5 family.</text>
</comment>
<dbReference type="GO" id="GO:1990904">
    <property type="term" value="C:ribonucleoprotein complex"/>
    <property type="evidence" value="ECO:0007669"/>
    <property type="project" value="UniProtKB-KW"/>
</dbReference>
<dbReference type="RefSeq" id="WP_090194842.1">
    <property type="nucleotide sequence ID" value="NZ_FOYP01000001.1"/>
</dbReference>
<dbReference type="Gene3D" id="3.30.1440.10">
    <property type="match status" value="1"/>
</dbReference>
<dbReference type="HAMAP" id="MF_01333_B">
    <property type="entry name" value="Ribosomal_uL5_B"/>
    <property type="match status" value="1"/>
</dbReference>
<accession>A0A1I6FNN1</accession>
<dbReference type="InterPro" id="IPR031310">
    <property type="entry name" value="Ribosomal_uL5_N"/>
</dbReference>
<keyword evidence="2 8" id="KW-0820">tRNA-binding</keyword>
<dbReference type="InterPro" id="IPR020929">
    <property type="entry name" value="Ribosomal_uL5_CS"/>
</dbReference>
<dbReference type="NCBIfam" id="NF000585">
    <property type="entry name" value="PRK00010.1"/>
    <property type="match status" value="1"/>
</dbReference>
<evidence type="ECO:0000256" key="6">
    <source>
        <dbReference type="ARBA" id="ARBA00023274"/>
    </source>
</evidence>
<evidence type="ECO:0000256" key="8">
    <source>
        <dbReference type="HAMAP-Rule" id="MF_01333"/>
    </source>
</evidence>
<dbReference type="InterPro" id="IPR002132">
    <property type="entry name" value="Ribosomal_uL5"/>
</dbReference>
<dbReference type="OrthoDB" id="9806626at2"/>
<dbReference type="GO" id="GO:0005840">
    <property type="term" value="C:ribosome"/>
    <property type="evidence" value="ECO:0007669"/>
    <property type="project" value="UniProtKB-KW"/>
</dbReference>
<dbReference type="FunFam" id="3.30.1440.10:FF:000001">
    <property type="entry name" value="50S ribosomal protein L5"/>
    <property type="match status" value="1"/>
</dbReference>
<evidence type="ECO:0000256" key="5">
    <source>
        <dbReference type="ARBA" id="ARBA00022980"/>
    </source>
</evidence>
<evidence type="ECO:0000259" key="11">
    <source>
        <dbReference type="Pfam" id="PF00673"/>
    </source>
</evidence>
<dbReference type="InterPro" id="IPR022803">
    <property type="entry name" value="Ribosomal_uL5_dom_sf"/>
</dbReference>
<keyword evidence="13" id="KW-1185">Reference proteome</keyword>
<keyword evidence="5 8" id="KW-0689">Ribosomal protein</keyword>
<dbReference type="InterPro" id="IPR020930">
    <property type="entry name" value="Ribosomal_uL5_bac-type"/>
</dbReference>
<comment type="function">
    <text evidence="8">This is 1 of the proteins that bind and probably mediate the attachment of the 5S RNA into the large ribosomal subunit, where it forms part of the central protuberance. In the 70S ribosome it contacts protein S13 of the 30S subunit (bridge B1b), connecting the 2 subunits; this bridge is implicated in subunit movement. Contacts the P site tRNA; the 5S rRNA and some of its associated proteins might help stabilize positioning of ribosome-bound tRNAs.</text>
</comment>
<keyword evidence="3 8" id="KW-0699">rRNA-binding</keyword>
<evidence type="ECO:0000256" key="7">
    <source>
        <dbReference type="ARBA" id="ARBA00035245"/>
    </source>
</evidence>
<dbReference type="Pfam" id="PF00281">
    <property type="entry name" value="Ribosomal_L5"/>
    <property type="match status" value="1"/>
</dbReference>
<comment type="subunit">
    <text evidence="8">Part of the 50S ribosomal subunit; part of the 5S rRNA/L5/L18/L25 subcomplex. Contacts the 5S rRNA and the P site tRNA. Forms a bridge to the 30S subunit in the 70S ribosome.</text>
</comment>
<feature type="domain" description="Large ribosomal subunit protein uL5 C-terminal" evidence="11">
    <location>
        <begin position="92"/>
        <end position="185"/>
    </location>
</feature>
<dbReference type="Pfam" id="PF00673">
    <property type="entry name" value="Ribosomal_L5_C"/>
    <property type="match status" value="1"/>
</dbReference>
<sequence length="187" mass="20951">MLDTANYTPRLKVEYTSKIRAALKEEFGYKNDMQIPRLDKIVLNIGCGAEAVRDSKKAKSAQEDLSTIAGQKAMTTRAKKSIAGFRVREDMPLGAKVTLRGEKMYEFLDRLITVAMPRIRDFRGVSGKSFDGRGNYATGLKEHLVFPEINFDKIDENWGMDIVICTTANTDAEAKALLKAFNMPFNS</sequence>
<dbReference type="Proteomes" id="UP000199478">
    <property type="component" value="Unassembled WGS sequence"/>
</dbReference>
<evidence type="ECO:0000256" key="9">
    <source>
        <dbReference type="RuleBase" id="RU003930"/>
    </source>
</evidence>
<evidence type="ECO:0000256" key="2">
    <source>
        <dbReference type="ARBA" id="ARBA00022555"/>
    </source>
</evidence>
<dbReference type="SUPFAM" id="SSF55282">
    <property type="entry name" value="RL5-like"/>
    <property type="match status" value="1"/>
</dbReference>